<dbReference type="InterPro" id="IPR036508">
    <property type="entry name" value="Chitin-bd_dom_sf"/>
</dbReference>
<keyword evidence="1" id="KW-0147">Chitin-binding</keyword>
<dbReference type="InterPro" id="IPR051940">
    <property type="entry name" value="Chitin_bind-dev_reg"/>
</dbReference>
<evidence type="ECO:0000256" key="4">
    <source>
        <dbReference type="ARBA" id="ARBA00023157"/>
    </source>
</evidence>
<feature type="compositionally biased region" description="Basic and acidic residues" evidence="6">
    <location>
        <begin position="40"/>
        <end position="49"/>
    </location>
</feature>
<accession>A0A8S4QYV8</accession>
<dbReference type="GO" id="GO:0008061">
    <property type="term" value="F:chitin binding"/>
    <property type="evidence" value="ECO:0007669"/>
    <property type="project" value="UniProtKB-KW"/>
</dbReference>
<dbReference type="InterPro" id="IPR002557">
    <property type="entry name" value="Chitin-bd_dom"/>
</dbReference>
<feature type="region of interest" description="Disordered" evidence="6">
    <location>
        <begin position="30"/>
        <end position="70"/>
    </location>
</feature>
<name>A0A8S4QYV8_9NEOP</name>
<evidence type="ECO:0000313" key="9">
    <source>
        <dbReference type="Proteomes" id="UP000838756"/>
    </source>
</evidence>
<dbReference type="GO" id="GO:0005576">
    <property type="term" value="C:extracellular region"/>
    <property type="evidence" value="ECO:0007669"/>
    <property type="project" value="InterPro"/>
</dbReference>
<proteinExistence type="predicted"/>
<sequence length="209" mass="24168">LASFKILSNLANKAKEKDILWPPYDTTVEECEPSNNVNCKTEHISSNEKENEEESERENEEGRTRNKRSNSNYLPNGCPVEFSVSKLLPHKDCARYYQCSFGMKMERSCPAGLHFNAELQKCDWPESAGCETEWLPNGCPKDFQKHHLLPHETDCGRFYYCVFGEKVERNCPAGLHFDPQKQRGYYTIDEFLNDKVAWKHPAPLLSLTR</sequence>
<reference evidence="8" key="1">
    <citation type="submission" date="2022-03" db="EMBL/GenBank/DDBJ databases">
        <authorList>
            <person name="Lindestad O."/>
        </authorList>
    </citation>
    <scope>NUCLEOTIDE SEQUENCE</scope>
</reference>
<evidence type="ECO:0000256" key="2">
    <source>
        <dbReference type="ARBA" id="ARBA00022729"/>
    </source>
</evidence>
<organism evidence="8 9">
    <name type="scientific">Pararge aegeria aegeria</name>
    <dbReference type="NCBI Taxonomy" id="348720"/>
    <lineage>
        <taxon>Eukaryota</taxon>
        <taxon>Metazoa</taxon>
        <taxon>Ecdysozoa</taxon>
        <taxon>Arthropoda</taxon>
        <taxon>Hexapoda</taxon>
        <taxon>Insecta</taxon>
        <taxon>Pterygota</taxon>
        <taxon>Neoptera</taxon>
        <taxon>Endopterygota</taxon>
        <taxon>Lepidoptera</taxon>
        <taxon>Glossata</taxon>
        <taxon>Ditrysia</taxon>
        <taxon>Papilionoidea</taxon>
        <taxon>Nymphalidae</taxon>
        <taxon>Satyrinae</taxon>
        <taxon>Satyrini</taxon>
        <taxon>Parargina</taxon>
        <taxon>Pararge</taxon>
    </lineage>
</organism>
<dbReference type="PANTHER" id="PTHR23301">
    <property type="entry name" value="CHITIN BINDING PERITROPHIN-A"/>
    <property type="match status" value="1"/>
</dbReference>
<dbReference type="Pfam" id="PF01607">
    <property type="entry name" value="CBM_14"/>
    <property type="match status" value="2"/>
</dbReference>
<keyword evidence="3" id="KW-0677">Repeat</keyword>
<evidence type="ECO:0000256" key="3">
    <source>
        <dbReference type="ARBA" id="ARBA00022737"/>
    </source>
</evidence>
<feature type="non-terminal residue" evidence="8">
    <location>
        <position position="1"/>
    </location>
</feature>
<dbReference type="Proteomes" id="UP000838756">
    <property type="component" value="Unassembled WGS sequence"/>
</dbReference>
<dbReference type="SUPFAM" id="SSF57625">
    <property type="entry name" value="Invertebrate chitin-binding proteins"/>
    <property type="match status" value="2"/>
</dbReference>
<feature type="domain" description="Chitin-binding type-2" evidence="7">
    <location>
        <begin position="75"/>
        <end position="132"/>
    </location>
</feature>
<dbReference type="SMART" id="SM00494">
    <property type="entry name" value="ChtBD2"/>
    <property type="match status" value="2"/>
</dbReference>
<dbReference type="PROSITE" id="PS50940">
    <property type="entry name" value="CHIT_BIND_II"/>
    <property type="match status" value="2"/>
</dbReference>
<protein>
    <submittedName>
        <fullName evidence="8">Jg23008 protein</fullName>
    </submittedName>
</protein>
<evidence type="ECO:0000256" key="5">
    <source>
        <dbReference type="ARBA" id="ARBA00023180"/>
    </source>
</evidence>
<dbReference type="EMBL" id="CAKXAJ010019838">
    <property type="protein sequence ID" value="CAH2219011.1"/>
    <property type="molecule type" value="Genomic_DNA"/>
</dbReference>
<dbReference type="OrthoDB" id="6020543at2759"/>
<keyword evidence="5" id="KW-0325">Glycoprotein</keyword>
<evidence type="ECO:0000256" key="6">
    <source>
        <dbReference type="SAM" id="MobiDB-lite"/>
    </source>
</evidence>
<dbReference type="PANTHER" id="PTHR23301:SF0">
    <property type="entry name" value="CHITIN-BINDING TYPE-2 DOMAIN-CONTAINING PROTEIN-RELATED"/>
    <property type="match status" value="1"/>
</dbReference>
<gene>
    <name evidence="8" type="primary">jg23008</name>
    <name evidence="8" type="ORF">PAEG_LOCUS6452</name>
</gene>
<keyword evidence="9" id="KW-1185">Reference proteome</keyword>
<dbReference type="Gene3D" id="2.170.140.10">
    <property type="entry name" value="Chitin binding domain"/>
    <property type="match status" value="2"/>
</dbReference>
<feature type="compositionally biased region" description="Acidic residues" evidence="6">
    <location>
        <begin position="50"/>
        <end position="59"/>
    </location>
</feature>
<evidence type="ECO:0000313" key="8">
    <source>
        <dbReference type="EMBL" id="CAH2219011.1"/>
    </source>
</evidence>
<evidence type="ECO:0000259" key="7">
    <source>
        <dbReference type="PROSITE" id="PS50940"/>
    </source>
</evidence>
<feature type="domain" description="Chitin-binding type-2" evidence="7">
    <location>
        <begin position="136"/>
        <end position="180"/>
    </location>
</feature>
<keyword evidence="4" id="KW-1015">Disulfide bond</keyword>
<dbReference type="AlphaFoldDB" id="A0A8S4QYV8"/>
<evidence type="ECO:0000256" key="1">
    <source>
        <dbReference type="ARBA" id="ARBA00022669"/>
    </source>
</evidence>
<keyword evidence="2" id="KW-0732">Signal</keyword>
<comment type="caution">
    <text evidence="8">The sequence shown here is derived from an EMBL/GenBank/DDBJ whole genome shotgun (WGS) entry which is preliminary data.</text>
</comment>